<name>A0A5B9R8I5_9BACT</name>
<reference evidence="1 2" key="1">
    <citation type="submission" date="2019-08" db="EMBL/GenBank/DDBJ databases">
        <title>Deep-cultivation of Planctomycetes and their phenomic and genomic characterization uncovers novel biology.</title>
        <authorList>
            <person name="Wiegand S."/>
            <person name="Jogler M."/>
            <person name="Boedeker C."/>
            <person name="Pinto D."/>
            <person name="Vollmers J."/>
            <person name="Rivas-Marin E."/>
            <person name="Kohn T."/>
            <person name="Peeters S.H."/>
            <person name="Heuer A."/>
            <person name="Rast P."/>
            <person name="Oberbeckmann S."/>
            <person name="Bunk B."/>
            <person name="Jeske O."/>
            <person name="Meyerdierks A."/>
            <person name="Storesund J.E."/>
            <person name="Kallscheuer N."/>
            <person name="Luecker S."/>
            <person name="Lage O.M."/>
            <person name="Pohl T."/>
            <person name="Merkel B.J."/>
            <person name="Hornburger P."/>
            <person name="Mueller R.-W."/>
            <person name="Bruemmer F."/>
            <person name="Labrenz M."/>
            <person name="Spormann A.M."/>
            <person name="Op den Camp H."/>
            <person name="Overmann J."/>
            <person name="Amann R."/>
            <person name="Jetten M.S.M."/>
            <person name="Mascher T."/>
            <person name="Medema M.H."/>
            <person name="Devos D.P."/>
            <person name="Kaster A.-K."/>
            <person name="Ovreas L."/>
            <person name="Rohde M."/>
            <person name="Galperin M.Y."/>
            <person name="Jogler C."/>
        </authorList>
    </citation>
    <scope>NUCLEOTIDE SEQUENCE [LARGE SCALE GENOMIC DNA]</scope>
    <source>
        <strain evidence="1 2">UC8</strain>
    </source>
</reference>
<gene>
    <name evidence="1" type="primary">tylF</name>
    <name evidence="1" type="ORF">UC8_49750</name>
</gene>
<dbReference type="Gene3D" id="3.40.50.150">
    <property type="entry name" value="Vaccinia Virus protein VP39"/>
    <property type="match status" value="1"/>
</dbReference>
<dbReference type="PANTHER" id="PTHR40036">
    <property type="entry name" value="MACROCIN O-METHYLTRANSFERASE"/>
    <property type="match status" value="1"/>
</dbReference>
<organism evidence="1 2">
    <name type="scientific">Roseimaritima ulvae</name>
    <dbReference type="NCBI Taxonomy" id="980254"/>
    <lineage>
        <taxon>Bacteria</taxon>
        <taxon>Pseudomonadati</taxon>
        <taxon>Planctomycetota</taxon>
        <taxon>Planctomycetia</taxon>
        <taxon>Pirellulales</taxon>
        <taxon>Pirellulaceae</taxon>
        <taxon>Roseimaritima</taxon>
    </lineage>
</organism>
<dbReference type="EC" id="2.1.1.101" evidence="1"/>
<dbReference type="RefSeq" id="WP_068132947.1">
    <property type="nucleotide sequence ID" value="NZ_CP042914.1"/>
</dbReference>
<dbReference type="Pfam" id="PF05711">
    <property type="entry name" value="TylF"/>
    <property type="match status" value="1"/>
</dbReference>
<sequence>MILRNAWLQRLLGGGAAERLGIRMASLLEYASLRAHKDPDVLQHIRRSRWKRKTLVTFNEAYMVNSLAASVAGMPGDLAEVGVYEGSTARLLCEQKGDAALHLFDTFEGLPAGVLKSEQVMYRPHQYSCSLESVQEFLSDFADVHFYKGYFPDSAASLPAGRRFSFVHFDVDLYQSTLDCLKFFYPQMLPSGIMLSHDYSILEGVRQAFTEFLTDKPENLIELPTTQCMLVKR</sequence>
<dbReference type="GO" id="GO:0030769">
    <property type="term" value="F:macrocin O-methyltransferase activity"/>
    <property type="evidence" value="ECO:0007669"/>
    <property type="project" value="UniProtKB-EC"/>
</dbReference>
<accession>A0A5B9R8I5</accession>
<dbReference type="Proteomes" id="UP000325286">
    <property type="component" value="Chromosome"/>
</dbReference>
<proteinExistence type="predicted"/>
<keyword evidence="1" id="KW-0489">Methyltransferase</keyword>
<evidence type="ECO:0000313" key="1">
    <source>
        <dbReference type="EMBL" id="QEG42933.1"/>
    </source>
</evidence>
<protein>
    <submittedName>
        <fullName evidence="1">Macrocin O-methyltransferase</fullName>
        <ecNumber evidence="1">2.1.1.101</ecNumber>
    </submittedName>
</protein>
<evidence type="ECO:0000313" key="2">
    <source>
        <dbReference type="Proteomes" id="UP000325286"/>
    </source>
</evidence>
<dbReference type="InterPro" id="IPR008884">
    <property type="entry name" value="TylF_MeTrfase"/>
</dbReference>
<keyword evidence="2" id="KW-1185">Reference proteome</keyword>
<dbReference type="KEGG" id="rul:UC8_49750"/>
<dbReference type="AlphaFoldDB" id="A0A5B9R8I5"/>
<dbReference type="PANTHER" id="PTHR40036:SF1">
    <property type="entry name" value="MACROCIN O-METHYLTRANSFERASE"/>
    <property type="match status" value="1"/>
</dbReference>
<dbReference type="EMBL" id="CP042914">
    <property type="protein sequence ID" value="QEG42933.1"/>
    <property type="molecule type" value="Genomic_DNA"/>
</dbReference>
<keyword evidence="1" id="KW-0808">Transferase</keyword>
<dbReference type="InterPro" id="IPR029063">
    <property type="entry name" value="SAM-dependent_MTases_sf"/>
</dbReference>
<dbReference type="GO" id="GO:0032259">
    <property type="term" value="P:methylation"/>
    <property type="evidence" value="ECO:0007669"/>
    <property type="project" value="UniProtKB-KW"/>
</dbReference>